<sequence length="190" mass="21285">MDLFGLGSKLLGGDFLSSEVNVRVNLKKKFIPTVEIGFGQTDTWSDTGIHYKSAAPYFRVGADYNVVKEYLYVGLRYGFSSFKYDISSTPFSDPIYGGSMANPGLIDGIWGGSVPYHYNGLKSNMQWLELVAGVNVQIYKSFYMGWTLRFKFKTAGSISEHGNPWYVPGFGEYDSSNIGITYTLIYKLPF</sequence>
<reference evidence="1 2" key="1">
    <citation type="journal article" date="2010" name="Microbiology">
        <title>Twenty-eight divergent polysaccharide loci specifying within- and amongst-strain capsule diversity in three strains of Bacteroides fragilis.</title>
        <authorList>
            <person name="Patrick S."/>
            <person name="Blakely G.W."/>
            <person name="Houston S."/>
            <person name="Moore J."/>
            <person name="Abratt V.R."/>
            <person name="Bertalan M."/>
            <person name="Cerdeno-Tarraga A.M."/>
            <person name="Quail M.A."/>
            <person name="Corton N."/>
            <person name="Corton C."/>
            <person name="Bignell A."/>
            <person name="Barron A."/>
            <person name="Clark L."/>
            <person name="Bentley S.D."/>
            <person name="Parkhill J."/>
        </authorList>
    </citation>
    <scope>NUCLEOTIDE SEQUENCE [LARGE SCALE GENOMIC DNA]</scope>
    <source>
        <strain evidence="1 2">638R</strain>
    </source>
</reference>
<dbReference type="PATRIC" id="fig|862962.3.peg.1215"/>
<dbReference type="KEGG" id="bfg:BF638R_1198"/>
<proteinExistence type="predicted"/>
<dbReference type="InterPro" id="IPR046111">
    <property type="entry name" value="DUF6048"/>
</dbReference>
<evidence type="ECO:0000313" key="1">
    <source>
        <dbReference type="EMBL" id="CBW21748.1"/>
    </source>
</evidence>
<dbReference type="Pfam" id="PF19515">
    <property type="entry name" value="DUF6048"/>
    <property type="match status" value="1"/>
</dbReference>
<dbReference type="Proteomes" id="UP000008560">
    <property type="component" value="Chromosome"/>
</dbReference>
<dbReference type="AlphaFoldDB" id="E1WQY0"/>
<evidence type="ECO:0000313" key="2">
    <source>
        <dbReference type="Proteomes" id="UP000008560"/>
    </source>
</evidence>
<gene>
    <name evidence="1" type="ordered locus">BF638R_1198</name>
</gene>
<organism evidence="1 2">
    <name type="scientific">Bacteroides fragilis (strain 638R)</name>
    <dbReference type="NCBI Taxonomy" id="862962"/>
    <lineage>
        <taxon>Bacteria</taxon>
        <taxon>Pseudomonadati</taxon>
        <taxon>Bacteroidota</taxon>
        <taxon>Bacteroidia</taxon>
        <taxon>Bacteroidales</taxon>
        <taxon>Bacteroidaceae</taxon>
        <taxon>Bacteroides</taxon>
    </lineage>
</organism>
<protein>
    <submittedName>
        <fullName evidence="1">Uncharacterized protein</fullName>
    </submittedName>
</protein>
<dbReference type="HOGENOM" id="CLU_083590_1_0_10"/>
<name>E1WQY0_BACF6</name>
<dbReference type="EMBL" id="FQ312004">
    <property type="protein sequence ID" value="CBW21748.1"/>
    <property type="molecule type" value="Genomic_DNA"/>
</dbReference>
<accession>E1WQY0</accession>